<accession>A0ACB7G9F8</accession>
<dbReference type="EMBL" id="CM004401">
    <property type="protein sequence ID" value="KAG8636898.1"/>
    <property type="molecule type" value="Genomic_DNA"/>
</dbReference>
<keyword evidence="2" id="KW-1185">Reference proteome</keyword>
<comment type="caution">
    <text evidence="1">The sequence shown here is derived from an EMBL/GenBank/DDBJ whole genome shotgun (WGS) entry which is preliminary data.</text>
</comment>
<protein>
    <submittedName>
        <fullName evidence="1">Uncharacterized protein</fullName>
    </submittedName>
</protein>
<gene>
    <name evidence="1" type="ORF">MANES_15G055600v8</name>
</gene>
<organism evidence="1 2">
    <name type="scientific">Manihot esculenta</name>
    <name type="common">Cassava</name>
    <name type="synonym">Jatropha manihot</name>
    <dbReference type="NCBI Taxonomy" id="3983"/>
    <lineage>
        <taxon>Eukaryota</taxon>
        <taxon>Viridiplantae</taxon>
        <taxon>Streptophyta</taxon>
        <taxon>Embryophyta</taxon>
        <taxon>Tracheophyta</taxon>
        <taxon>Spermatophyta</taxon>
        <taxon>Magnoliopsida</taxon>
        <taxon>eudicotyledons</taxon>
        <taxon>Gunneridae</taxon>
        <taxon>Pentapetalae</taxon>
        <taxon>rosids</taxon>
        <taxon>fabids</taxon>
        <taxon>Malpighiales</taxon>
        <taxon>Euphorbiaceae</taxon>
        <taxon>Crotonoideae</taxon>
        <taxon>Manihoteae</taxon>
        <taxon>Manihot</taxon>
    </lineage>
</organism>
<name>A0ACB7G9F8_MANES</name>
<evidence type="ECO:0000313" key="2">
    <source>
        <dbReference type="Proteomes" id="UP000091857"/>
    </source>
</evidence>
<evidence type="ECO:0000313" key="1">
    <source>
        <dbReference type="EMBL" id="KAG8636898.1"/>
    </source>
</evidence>
<proteinExistence type="predicted"/>
<reference evidence="2" key="1">
    <citation type="journal article" date="2016" name="Nat. Biotechnol.">
        <title>Sequencing wild and cultivated cassava and related species reveals extensive interspecific hybridization and genetic diversity.</title>
        <authorList>
            <person name="Bredeson J.V."/>
            <person name="Lyons J.B."/>
            <person name="Prochnik S.E."/>
            <person name="Wu G.A."/>
            <person name="Ha C.M."/>
            <person name="Edsinger-Gonzales E."/>
            <person name="Grimwood J."/>
            <person name="Schmutz J."/>
            <person name="Rabbi I.Y."/>
            <person name="Egesi C."/>
            <person name="Nauluvula P."/>
            <person name="Lebot V."/>
            <person name="Ndunguru J."/>
            <person name="Mkamilo G."/>
            <person name="Bart R.S."/>
            <person name="Setter T.L."/>
            <person name="Gleadow R.M."/>
            <person name="Kulakow P."/>
            <person name="Ferguson M.E."/>
            <person name="Rounsley S."/>
            <person name="Rokhsar D.S."/>
        </authorList>
    </citation>
    <scope>NUCLEOTIDE SEQUENCE [LARGE SCALE GENOMIC DNA]</scope>
    <source>
        <strain evidence="2">cv. AM560-2</strain>
    </source>
</reference>
<dbReference type="Proteomes" id="UP000091857">
    <property type="component" value="Chromosome 15"/>
</dbReference>
<sequence length="313" mass="34954">MVIPLDGGDQFQKFKQSSTVPKFDNWESEENVPYTAYFEKARKGRTEGKVNGSYSEINSQILNTKPQIHASSFQMKPTDVLRAQEAVRSKHEHLSQEEFDLRRSNDDVDKIDGAKVLRANHEHGEDGEQRRPANSPLRHDNAQRVATDSNLHHYGGVSSSDTHKRFMRRSAASDLSTEQPQLHPHNQAKIGSKGNVVSSPTWERKGSSEGTHGLAPMTPGRSRLKSVTRGNDCPDDSAAVPKFGEWDEMNPASADGYTHIFNKVREERQGGVAKVPVLPTETSHSNGHKQYGNENSKQSCCCFSWGRSNFARK</sequence>